<gene>
    <name evidence="2" type="ORF">BAURA86_00883</name>
</gene>
<sequence length="274" mass="28692">MPTFSDPTKDAAEASEALRGLAHATIRIDQPAQMYPVLGDLLSGVRSLRQVLDQLASAHVSGQPRAFDDDGDAAAGAKDALAAADELHQAATLIDAAHDRLEAAMNAAGRIAWHPEPGTAGRWVGVVFLDGEEADRVLDLIQRDGTTAGIEHLKQWDYGDETTDAALANGYVYDTPPVGNLDRTTTEGDYTLIYNPFLSHVSLLRVYDAPPDPALDEPAPAPAIAAGGMGGGPGRVAPSTDAAATTRRAPAVAGKDWFAAMPRPVQNAGRGLGR</sequence>
<organism evidence="2 3">
    <name type="scientific">Brevibacterium aurantiacum</name>
    <dbReference type="NCBI Taxonomy" id="273384"/>
    <lineage>
        <taxon>Bacteria</taxon>
        <taxon>Bacillati</taxon>
        <taxon>Actinomycetota</taxon>
        <taxon>Actinomycetes</taxon>
        <taxon>Micrococcales</taxon>
        <taxon>Brevibacteriaceae</taxon>
        <taxon>Brevibacterium</taxon>
    </lineage>
</organism>
<evidence type="ECO:0000313" key="3">
    <source>
        <dbReference type="Proteomes" id="UP000234300"/>
    </source>
</evidence>
<feature type="region of interest" description="Disordered" evidence="1">
    <location>
        <begin position="219"/>
        <end position="248"/>
    </location>
</feature>
<evidence type="ECO:0000256" key="1">
    <source>
        <dbReference type="SAM" id="MobiDB-lite"/>
    </source>
</evidence>
<feature type="compositionally biased region" description="Low complexity" evidence="1">
    <location>
        <begin position="235"/>
        <end position="248"/>
    </location>
</feature>
<name>A0A2H1IRR8_BREAU</name>
<dbReference type="AlphaFoldDB" id="A0A2H1IRR8"/>
<protein>
    <submittedName>
        <fullName evidence="2">Uncharacterized protein</fullName>
    </submittedName>
</protein>
<reference evidence="2 3" key="1">
    <citation type="submission" date="2017-03" db="EMBL/GenBank/DDBJ databases">
        <authorList>
            <person name="Afonso C.L."/>
            <person name="Miller P.J."/>
            <person name="Scott M.A."/>
            <person name="Spackman E."/>
            <person name="Goraichik I."/>
            <person name="Dimitrov K.M."/>
            <person name="Suarez D.L."/>
            <person name="Swayne D.E."/>
        </authorList>
    </citation>
    <scope>NUCLEOTIDE SEQUENCE [LARGE SCALE GENOMIC DNA]</scope>
    <source>
        <strain evidence="3">8(6)</strain>
    </source>
</reference>
<accession>A0A2H1IRR8</accession>
<dbReference type="Proteomes" id="UP000234300">
    <property type="component" value="Unassembled WGS sequence"/>
</dbReference>
<dbReference type="RefSeq" id="WP_101556518.1">
    <property type="nucleotide sequence ID" value="NZ_FXZI01000002.1"/>
</dbReference>
<dbReference type="EMBL" id="FXZI01000002">
    <property type="protein sequence ID" value="SMX77662.1"/>
    <property type="molecule type" value="Genomic_DNA"/>
</dbReference>
<evidence type="ECO:0000313" key="2">
    <source>
        <dbReference type="EMBL" id="SMX77662.1"/>
    </source>
</evidence>
<proteinExistence type="predicted"/>